<dbReference type="Gene3D" id="3.40.50.1820">
    <property type="entry name" value="alpha/beta hydrolase"/>
    <property type="match status" value="1"/>
</dbReference>
<proteinExistence type="predicted"/>
<protein>
    <submittedName>
        <fullName evidence="1">Enterochelin esterase</fullName>
    </submittedName>
</protein>
<evidence type="ECO:0000313" key="2">
    <source>
        <dbReference type="Proteomes" id="UP000280296"/>
    </source>
</evidence>
<dbReference type="InterPro" id="IPR000801">
    <property type="entry name" value="Esterase-like"/>
</dbReference>
<dbReference type="AlphaFoldDB" id="A0A432MHQ7"/>
<dbReference type="Pfam" id="PF00756">
    <property type="entry name" value="Esterase"/>
    <property type="match status" value="1"/>
</dbReference>
<dbReference type="InterPro" id="IPR029058">
    <property type="entry name" value="AB_hydrolase_fold"/>
</dbReference>
<dbReference type="EMBL" id="RYZH01000031">
    <property type="protein sequence ID" value="RUL86466.1"/>
    <property type="molecule type" value="Genomic_DNA"/>
</dbReference>
<sequence length="361" mass="40288">MREWRGPIAAAVLLIGAVPAGAQYRALVNIDWVNHRLAGHVDDYSHNHGADRRLDSPVLGRKRDLYVYTPPGYDPRRQYPLILWLHMAYVDEHAFIGGHPLQQLDAMILRGEIPPVVVACPDGTYEGENHIRSTHSLFINGKGGRFEDHLVGEVMPFVMSHYSIRPEAKAHGVLGLSGGGFGGMSIALRRRDLFGAVATLASPVNVRYDDIRPGGPREDFHPSTYRWKAAYDPEEVYAVFSFGLRQTRARKYIDPVLGSGPEVSDILQYLNPADLLFTTDLQPGEMALFCHFGGRDNWNFDAQAMSFAWLAASKGVHVELATAPLATHSLSYFNRHQAEAYRFLGRHLLPPTGPWMLALRP</sequence>
<reference evidence="1 2" key="2">
    <citation type="submission" date="2019-01" db="EMBL/GenBank/DDBJ databases">
        <title>Tautonia sociabilis, a novel thermotolerant planctomycete of Isosphaeraceae family, isolated from a 4000 m deep subterranean habitat.</title>
        <authorList>
            <person name="Kovaleva O.L."/>
            <person name="Elcheninov A.G."/>
            <person name="Van Heerden E."/>
            <person name="Toshchakov S.V."/>
            <person name="Novikov A."/>
            <person name="Bonch-Osmolovskaya E.A."/>
            <person name="Kublanov I.V."/>
        </authorList>
    </citation>
    <scope>NUCLEOTIDE SEQUENCE [LARGE SCALE GENOMIC DNA]</scope>
    <source>
        <strain evidence="1 2">GM2012</strain>
    </source>
</reference>
<keyword evidence="2" id="KW-1185">Reference proteome</keyword>
<dbReference type="OrthoDB" id="184858at2"/>
<evidence type="ECO:0000313" key="1">
    <source>
        <dbReference type="EMBL" id="RUL86466.1"/>
    </source>
</evidence>
<dbReference type="GO" id="GO:0016747">
    <property type="term" value="F:acyltransferase activity, transferring groups other than amino-acyl groups"/>
    <property type="evidence" value="ECO:0007669"/>
    <property type="project" value="TreeGrafter"/>
</dbReference>
<dbReference type="PANTHER" id="PTHR48098:SF1">
    <property type="entry name" value="DIACYLGLYCEROL ACYLTRANSFERASE_MYCOLYLTRANSFERASE AG85A"/>
    <property type="match status" value="1"/>
</dbReference>
<dbReference type="PANTHER" id="PTHR48098">
    <property type="entry name" value="ENTEROCHELIN ESTERASE-RELATED"/>
    <property type="match status" value="1"/>
</dbReference>
<reference evidence="1 2" key="1">
    <citation type="submission" date="2018-12" db="EMBL/GenBank/DDBJ databases">
        <authorList>
            <person name="Toschakov S.V."/>
        </authorList>
    </citation>
    <scope>NUCLEOTIDE SEQUENCE [LARGE SCALE GENOMIC DNA]</scope>
    <source>
        <strain evidence="1 2">GM2012</strain>
    </source>
</reference>
<accession>A0A432MHQ7</accession>
<gene>
    <name evidence="1" type="ORF">TsocGM_15960</name>
</gene>
<dbReference type="SUPFAM" id="SSF53474">
    <property type="entry name" value="alpha/beta-Hydrolases"/>
    <property type="match status" value="1"/>
</dbReference>
<dbReference type="Proteomes" id="UP000280296">
    <property type="component" value="Unassembled WGS sequence"/>
</dbReference>
<dbReference type="RefSeq" id="WP_126726464.1">
    <property type="nucleotide sequence ID" value="NZ_RYZH01000031.1"/>
</dbReference>
<comment type="caution">
    <text evidence="1">The sequence shown here is derived from an EMBL/GenBank/DDBJ whole genome shotgun (WGS) entry which is preliminary data.</text>
</comment>
<organism evidence="1 2">
    <name type="scientific">Tautonia sociabilis</name>
    <dbReference type="NCBI Taxonomy" id="2080755"/>
    <lineage>
        <taxon>Bacteria</taxon>
        <taxon>Pseudomonadati</taxon>
        <taxon>Planctomycetota</taxon>
        <taxon>Planctomycetia</taxon>
        <taxon>Isosphaerales</taxon>
        <taxon>Isosphaeraceae</taxon>
        <taxon>Tautonia</taxon>
    </lineage>
</organism>
<name>A0A432MHQ7_9BACT</name>
<dbReference type="InterPro" id="IPR050583">
    <property type="entry name" value="Mycobacterial_A85_antigen"/>
</dbReference>